<dbReference type="Proteomes" id="UP000027327">
    <property type="component" value="Unassembled WGS sequence"/>
</dbReference>
<evidence type="ECO:0000313" key="3">
    <source>
        <dbReference type="Proteomes" id="UP000027327"/>
    </source>
</evidence>
<dbReference type="RefSeq" id="WP_032035903.1">
    <property type="nucleotide sequence ID" value="NZ_JMOD01000007.1"/>
</dbReference>
<keyword evidence="1" id="KW-0175">Coiled coil</keyword>
<evidence type="ECO:0000256" key="1">
    <source>
        <dbReference type="SAM" id="Coils"/>
    </source>
</evidence>
<evidence type="ECO:0000313" key="2">
    <source>
        <dbReference type="EMBL" id="KCY21599.1"/>
    </source>
</evidence>
<gene>
    <name evidence="2" type="ORF">J596_0626</name>
</gene>
<feature type="coiled-coil region" evidence="1">
    <location>
        <begin position="591"/>
        <end position="621"/>
    </location>
</feature>
<sequence length="977" mass="103760">MASASLGRLTLDLVAQIGQFVGPITQAERKAKESTAKMGKAFSDFKEQMNASLGGTQIGSAIEGITGKLGALRGGILTATASLAGMAVGGAVVATGALSQMALDLAKADAQLNTLSRRAVTSAENFQIVAGAASAFGVEQDKLSDILADTSEKLGEYTSTKGGGAKDFFEMLANNTKMSAKEIDNFAKKLSTMDTVDALGQITTKLDDMGATAAEKRFVLESLASDLGDLAPLFANNSALIKEYGDQLREAGVVRTQESIDKSLLLNAQTQALGTQFQGFKNQLASQMTPVLSNLIQYFVDGAVKSGSFGTVLSAVGTVAKVVGIAIVGVASAVSVVIQSISGFASLINHIGVVAARLDAATSISEQINVLKTGFSEGKDIWNDTAAGIDKTIKSAMAFVSNVQTSTMPTLTGLSAAQLKVNQANLANSKSTITDTETAKENAKAKEEQAKAAAKAAKAQQDLNKMVGASALSGLRIKGPESIAGGQVRAYTANFAQLVQSALGKDLTRFTAFNDTYHKGTNSKHATGNAFDFTIDDVKKSGQAVAQLEQMAKRYGFAVKVLDEYRNPSSRATGGHIHVSVLGYKGTADALKDANAELDIVQKANDEALKIQEEREKKQLAIAVKYATPEQKLALDNAEAIKQIKLAHAGDQEAIDKYLKLQETAYQKDLDAFRATQNEKIISATEDAVRAATNWNQTYADISGNSGIYGLQQTRNSRYDESFAVFDSQSSLLDKQAEDPNADLQALADQREALWQEHTQRMLLIDQVYNRDKASMGLQAANDTLSGMTDLMGSLLGEQSAGYKAMFAMSKAFAIAQALMNAPQTFSNVYTSVSAIPLIGPYIAPAMAAAAVGLQLAQASQIKSVGLTGMAHDGIANVPKEGTWLLDGGERVLNPQQNKDFTNFIANQKQQRGSGVNININVPPGYTARERRLSNGDVTIDVVKQEIEQAFTRLGTQANSHESQMMQQGFMVERNRG</sequence>
<dbReference type="PATRIC" id="fig|1310697.3.peg.586"/>
<feature type="coiled-coil region" evidence="1">
    <location>
        <begin position="433"/>
        <end position="462"/>
    </location>
</feature>
<dbReference type="EMBL" id="JMOD01000007">
    <property type="protein sequence ID" value="KCY21599.1"/>
    <property type="molecule type" value="Genomic_DNA"/>
</dbReference>
<organism evidence="2 3">
    <name type="scientific">Acinetobacter baumannii 21072</name>
    <dbReference type="NCBI Taxonomy" id="1310697"/>
    <lineage>
        <taxon>Bacteria</taxon>
        <taxon>Pseudomonadati</taxon>
        <taxon>Pseudomonadota</taxon>
        <taxon>Gammaproteobacteria</taxon>
        <taxon>Moraxellales</taxon>
        <taxon>Moraxellaceae</taxon>
        <taxon>Acinetobacter</taxon>
        <taxon>Acinetobacter calcoaceticus/baumannii complex</taxon>
    </lineage>
</organism>
<name>A0A062IK72_ACIBA</name>
<accession>A0A062IK72</accession>
<protein>
    <submittedName>
        <fullName evidence="2">Putative aTP synthase F1, delta subunit</fullName>
    </submittedName>
</protein>
<comment type="caution">
    <text evidence="2">The sequence shown here is derived from an EMBL/GenBank/DDBJ whole genome shotgun (WGS) entry which is preliminary data.</text>
</comment>
<reference evidence="2 3" key="1">
    <citation type="submission" date="2014-04" db="EMBL/GenBank/DDBJ databases">
        <title>Comparative genomics and transcriptomics to identify genetic mechanisms underlying the emergence of carbapenem resistant Acinetobacter baumannii (CRAb).</title>
        <authorList>
            <person name="Harris A.D."/>
            <person name="Johnson K.J."/>
            <person name="George J."/>
            <person name="Nadendla S."/>
            <person name="Daugherty S.C."/>
            <person name="Parankush S."/>
            <person name="Sadzewicz L."/>
            <person name="Tallon L."/>
            <person name="Sengamalay N."/>
            <person name="Hazen T.H."/>
            <person name="Rasko D.A."/>
        </authorList>
    </citation>
    <scope>NUCLEOTIDE SEQUENCE [LARGE SCALE GENOMIC DNA]</scope>
    <source>
        <strain evidence="2 3">21072</strain>
    </source>
</reference>
<dbReference type="AlphaFoldDB" id="A0A062IK72"/>
<proteinExistence type="predicted"/>